<evidence type="ECO:0000313" key="2">
    <source>
        <dbReference type="Proteomes" id="UP001341840"/>
    </source>
</evidence>
<name>A0ABU6T792_9FABA</name>
<comment type="caution">
    <text evidence="1">The sequence shown here is derived from an EMBL/GenBank/DDBJ whole genome shotgun (WGS) entry which is preliminary data.</text>
</comment>
<gene>
    <name evidence="1" type="ORF">PIB30_017090</name>
</gene>
<proteinExistence type="predicted"/>
<accession>A0ABU6T792</accession>
<evidence type="ECO:0000313" key="1">
    <source>
        <dbReference type="EMBL" id="MED6144594.1"/>
    </source>
</evidence>
<dbReference type="Proteomes" id="UP001341840">
    <property type="component" value="Unassembled WGS sequence"/>
</dbReference>
<keyword evidence="2" id="KW-1185">Reference proteome</keyword>
<reference evidence="1 2" key="1">
    <citation type="journal article" date="2023" name="Plants (Basel)">
        <title>Bridging the Gap: Combining Genomics and Transcriptomics Approaches to Understand Stylosanthes scabra, an Orphan Legume from the Brazilian Caatinga.</title>
        <authorList>
            <person name="Ferreira-Neto J.R.C."/>
            <person name="da Silva M.D."/>
            <person name="Binneck E."/>
            <person name="de Melo N.F."/>
            <person name="da Silva R.H."/>
            <person name="de Melo A.L.T.M."/>
            <person name="Pandolfi V."/>
            <person name="Bustamante F.O."/>
            <person name="Brasileiro-Vidal A.C."/>
            <person name="Benko-Iseppon A.M."/>
        </authorList>
    </citation>
    <scope>NUCLEOTIDE SEQUENCE [LARGE SCALE GENOMIC DNA]</scope>
    <source>
        <tissue evidence="1">Leaves</tissue>
    </source>
</reference>
<dbReference type="EMBL" id="JASCZI010090670">
    <property type="protein sequence ID" value="MED6144594.1"/>
    <property type="molecule type" value="Genomic_DNA"/>
</dbReference>
<organism evidence="1 2">
    <name type="scientific">Stylosanthes scabra</name>
    <dbReference type="NCBI Taxonomy" id="79078"/>
    <lineage>
        <taxon>Eukaryota</taxon>
        <taxon>Viridiplantae</taxon>
        <taxon>Streptophyta</taxon>
        <taxon>Embryophyta</taxon>
        <taxon>Tracheophyta</taxon>
        <taxon>Spermatophyta</taxon>
        <taxon>Magnoliopsida</taxon>
        <taxon>eudicotyledons</taxon>
        <taxon>Gunneridae</taxon>
        <taxon>Pentapetalae</taxon>
        <taxon>rosids</taxon>
        <taxon>fabids</taxon>
        <taxon>Fabales</taxon>
        <taxon>Fabaceae</taxon>
        <taxon>Papilionoideae</taxon>
        <taxon>50 kb inversion clade</taxon>
        <taxon>dalbergioids sensu lato</taxon>
        <taxon>Dalbergieae</taxon>
        <taxon>Pterocarpus clade</taxon>
        <taxon>Stylosanthes</taxon>
    </lineage>
</organism>
<protein>
    <submittedName>
        <fullName evidence="1">Uncharacterized protein</fullName>
    </submittedName>
</protein>
<sequence length="75" mass="8687">MGLGQWTLALMLGSYELALRKRMSRLGVKLPNVIWLKTCDLKWTSLDLILVTFEKLDFVKLTFEAGSSKRDLWQI</sequence>